<keyword evidence="4" id="KW-1185">Reference proteome</keyword>
<dbReference type="RefSeq" id="WP_090064582.1">
    <property type="nucleotide sequence ID" value="NZ_FOFT01000002.1"/>
</dbReference>
<dbReference type="Pfam" id="PF00067">
    <property type="entry name" value="p450"/>
    <property type="match status" value="1"/>
</dbReference>
<evidence type="ECO:0000313" key="4">
    <source>
        <dbReference type="Proteomes" id="UP000199028"/>
    </source>
</evidence>
<dbReference type="EMBL" id="FOFT01000002">
    <property type="protein sequence ID" value="SEQ57306.1"/>
    <property type="molecule type" value="Genomic_DNA"/>
</dbReference>
<dbReference type="InterPro" id="IPR036396">
    <property type="entry name" value="Cyt_P450_sf"/>
</dbReference>
<dbReference type="Gene3D" id="1.10.630.10">
    <property type="entry name" value="Cytochrome P450"/>
    <property type="match status" value="1"/>
</dbReference>
<dbReference type="InterPro" id="IPR002397">
    <property type="entry name" value="Cyt_P450_B"/>
</dbReference>
<dbReference type="InterPro" id="IPR001128">
    <property type="entry name" value="Cyt_P450"/>
</dbReference>
<name>A0A1H9H4P4_9PSEU</name>
<accession>A0A1H9H4P4</accession>
<dbReference type="PRINTS" id="PR00359">
    <property type="entry name" value="BP450"/>
</dbReference>
<dbReference type="InterPro" id="IPR017972">
    <property type="entry name" value="Cyt_P450_CS"/>
</dbReference>
<dbReference type="OrthoDB" id="9801155at2"/>
<dbReference type="PROSITE" id="PS00086">
    <property type="entry name" value="CYTOCHROME_P450"/>
    <property type="match status" value="1"/>
</dbReference>
<keyword evidence="2" id="KW-0479">Metal-binding</keyword>
<dbReference type="GO" id="GO:0020037">
    <property type="term" value="F:heme binding"/>
    <property type="evidence" value="ECO:0007669"/>
    <property type="project" value="InterPro"/>
</dbReference>
<keyword evidence="2" id="KW-0560">Oxidoreductase</keyword>
<dbReference type="PANTHER" id="PTHR46696:SF1">
    <property type="entry name" value="CYTOCHROME P450 YJIB-RELATED"/>
    <property type="match status" value="1"/>
</dbReference>
<comment type="similarity">
    <text evidence="1 2">Belongs to the cytochrome P450 family.</text>
</comment>
<sequence length="395" mass="43420">MLTLPVSEVDPFSSEVLEDPIPFQRQLREAGPVVHLSSCDVYALGRYEQVHAVLRDWQDFQSAAGVGLSNFRREKPWRPPSLLLEADPPHHDAPRAVLEKVLGPRALRKLQQAWFADAERLVDEVLAEREFDAITRLAQAFPLRVFPDAVGIPGEGREHLLPYGDHLFNAFGPHNDLVARGTGGIGALSAWVDAQCTRDVLSDNGFGATIWAAADRGDITGEQAPLVVRSLLSAGVDTTVHGLAAVLYAFATHPDQWQRLRADPALAKVAFDEAVRWESPVQSFFRTATADVEIAGVTVPEGKKVLMFLGAANRDPRRWSEPDVFDLARDPSGHVGFGMGLHQCVGQHVARLEASALLTALAKRVDRIEIAGQAKRHHNNTLRAWESLPLRVRLA</sequence>
<evidence type="ECO:0000256" key="2">
    <source>
        <dbReference type="RuleBase" id="RU000461"/>
    </source>
</evidence>
<dbReference type="Proteomes" id="UP000199028">
    <property type="component" value="Unassembled WGS sequence"/>
</dbReference>
<proteinExistence type="inferred from homology"/>
<keyword evidence="2" id="KW-0503">Monooxygenase</keyword>
<dbReference type="GO" id="GO:0004497">
    <property type="term" value="F:monooxygenase activity"/>
    <property type="evidence" value="ECO:0007669"/>
    <property type="project" value="UniProtKB-KW"/>
</dbReference>
<keyword evidence="2" id="KW-0349">Heme</keyword>
<evidence type="ECO:0000256" key="1">
    <source>
        <dbReference type="ARBA" id="ARBA00010617"/>
    </source>
</evidence>
<gene>
    <name evidence="3" type="ORF">SAMN05216195_102766</name>
</gene>
<organism evidence="3 4">
    <name type="scientific">Lentzea flaviverrucosa</name>
    <dbReference type="NCBI Taxonomy" id="200379"/>
    <lineage>
        <taxon>Bacteria</taxon>
        <taxon>Bacillati</taxon>
        <taxon>Actinomycetota</taxon>
        <taxon>Actinomycetes</taxon>
        <taxon>Pseudonocardiales</taxon>
        <taxon>Pseudonocardiaceae</taxon>
        <taxon>Lentzea</taxon>
    </lineage>
</organism>
<dbReference type="AlphaFoldDB" id="A0A1H9H4P4"/>
<keyword evidence="2" id="KW-0408">Iron</keyword>
<dbReference type="GO" id="GO:0005506">
    <property type="term" value="F:iron ion binding"/>
    <property type="evidence" value="ECO:0007669"/>
    <property type="project" value="InterPro"/>
</dbReference>
<dbReference type="GO" id="GO:0016705">
    <property type="term" value="F:oxidoreductase activity, acting on paired donors, with incorporation or reduction of molecular oxygen"/>
    <property type="evidence" value="ECO:0007669"/>
    <property type="project" value="InterPro"/>
</dbReference>
<protein>
    <recommendedName>
        <fullName evidence="5">Cytochrome P450</fullName>
    </recommendedName>
</protein>
<dbReference type="SUPFAM" id="SSF48264">
    <property type="entry name" value="Cytochrome P450"/>
    <property type="match status" value="1"/>
</dbReference>
<dbReference type="CDD" id="cd11037">
    <property type="entry name" value="CYP199A2-like"/>
    <property type="match status" value="1"/>
</dbReference>
<evidence type="ECO:0008006" key="5">
    <source>
        <dbReference type="Google" id="ProtNLM"/>
    </source>
</evidence>
<evidence type="ECO:0000313" key="3">
    <source>
        <dbReference type="EMBL" id="SEQ57306.1"/>
    </source>
</evidence>
<reference evidence="4" key="1">
    <citation type="submission" date="2016-10" db="EMBL/GenBank/DDBJ databases">
        <authorList>
            <person name="Varghese N."/>
            <person name="Submissions S."/>
        </authorList>
    </citation>
    <scope>NUCLEOTIDE SEQUENCE [LARGE SCALE GENOMIC DNA]</scope>
    <source>
        <strain evidence="4">CGMCC 4.578</strain>
    </source>
</reference>
<dbReference type="PANTHER" id="PTHR46696">
    <property type="entry name" value="P450, PUTATIVE (EUROFUNG)-RELATED"/>
    <property type="match status" value="1"/>
</dbReference>